<name>A0A0P6X2W4_9CHLR</name>
<keyword evidence="3" id="KW-1185">Reference proteome</keyword>
<evidence type="ECO:0000313" key="3">
    <source>
        <dbReference type="Proteomes" id="UP000050430"/>
    </source>
</evidence>
<dbReference type="InterPro" id="IPR026816">
    <property type="entry name" value="Flavodoxin_dom"/>
</dbReference>
<dbReference type="NCBIfam" id="TIGR01409">
    <property type="entry name" value="TAT_signal_seq"/>
    <property type="match status" value="1"/>
</dbReference>
<dbReference type="OrthoDB" id="9795729at2"/>
<dbReference type="GO" id="GO:0010181">
    <property type="term" value="F:FMN binding"/>
    <property type="evidence" value="ECO:0007669"/>
    <property type="project" value="InterPro"/>
</dbReference>
<dbReference type="PANTHER" id="PTHR38030:SF2">
    <property type="entry name" value="PROTOPORPHYRINOGEN IX DEHYDROGENASE [QUINONE]"/>
    <property type="match status" value="1"/>
</dbReference>
<dbReference type="PROSITE" id="PS51318">
    <property type="entry name" value="TAT"/>
    <property type="match status" value="1"/>
</dbReference>
<dbReference type="PANTHER" id="PTHR38030">
    <property type="entry name" value="PROTOPORPHYRINOGEN IX DEHYDROGENASE [MENAQUINONE]"/>
    <property type="match status" value="1"/>
</dbReference>
<dbReference type="InterPro" id="IPR052200">
    <property type="entry name" value="Protoporphyrinogen_IX_DH"/>
</dbReference>
<dbReference type="EMBL" id="LGCK01000004">
    <property type="protein sequence ID" value="KPL74052.1"/>
    <property type="molecule type" value="Genomic_DNA"/>
</dbReference>
<comment type="caution">
    <text evidence="2">The sequence shown here is derived from an EMBL/GenBank/DDBJ whole genome shotgun (WGS) entry which is preliminary data.</text>
</comment>
<dbReference type="AlphaFoldDB" id="A0A0P6X2W4"/>
<feature type="domain" description="Flavodoxin-like" evidence="1">
    <location>
        <begin position="55"/>
        <end position="213"/>
    </location>
</feature>
<proteinExistence type="predicted"/>
<evidence type="ECO:0000313" key="2">
    <source>
        <dbReference type="EMBL" id="KPL74052.1"/>
    </source>
</evidence>
<dbReference type="STRING" id="229920.ADM99_02125"/>
<gene>
    <name evidence="2" type="ORF">ADM99_02125</name>
</gene>
<dbReference type="Proteomes" id="UP000050430">
    <property type="component" value="Unassembled WGS sequence"/>
</dbReference>
<dbReference type="InterPro" id="IPR019546">
    <property type="entry name" value="TAT_signal_bac_arc"/>
</dbReference>
<dbReference type="InterPro" id="IPR029039">
    <property type="entry name" value="Flavoprotein-like_sf"/>
</dbReference>
<dbReference type="PROSITE" id="PS50902">
    <property type="entry name" value="FLAVODOXIN_LIKE"/>
    <property type="match status" value="1"/>
</dbReference>
<dbReference type="RefSeq" id="WP_062423024.1">
    <property type="nucleotide sequence ID" value="NZ_BBYA01000012.1"/>
</dbReference>
<dbReference type="Pfam" id="PF12724">
    <property type="entry name" value="Flavodoxin_5"/>
    <property type="match status" value="1"/>
</dbReference>
<organism evidence="2 3">
    <name type="scientific">Leptolinea tardivitalis</name>
    <dbReference type="NCBI Taxonomy" id="229920"/>
    <lineage>
        <taxon>Bacteria</taxon>
        <taxon>Bacillati</taxon>
        <taxon>Chloroflexota</taxon>
        <taxon>Anaerolineae</taxon>
        <taxon>Anaerolineales</taxon>
        <taxon>Anaerolineaceae</taxon>
        <taxon>Leptolinea</taxon>
    </lineage>
</organism>
<dbReference type="InterPro" id="IPR006311">
    <property type="entry name" value="TAT_signal"/>
</dbReference>
<sequence>MAENNSRRKFLKTGCLTALAVGVTVCGGGALIANIKPKIDLPQVTSPDSGSGKRVLIAYATKAGSTAETAARMAETLTKKGLSVDVLPIDRVNDISPYETVIAGSAIRMGNVLPEFKTFIEANKAALEKKTFGLFIMCLTLKETDEASRKKADTFLDPIRAIIKPNSEGQFAGVMNPDNLTLMDRTIAVTMMKSPVGDFRDWNQIDGWVDALA</sequence>
<dbReference type="SUPFAM" id="SSF52218">
    <property type="entry name" value="Flavoproteins"/>
    <property type="match status" value="1"/>
</dbReference>
<dbReference type="InterPro" id="IPR008254">
    <property type="entry name" value="Flavodoxin/NO_synth"/>
</dbReference>
<reference evidence="2 3" key="1">
    <citation type="submission" date="2015-07" db="EMBL/GenBank/DDBJ databases">
        <title>Genome sequence of Leptolinea tardivitalis DSM 16556.</title>
        <authorList>
            <person name="Hemp J."/>
            <person name="Ward L.M."/>
            <person name="Pace L.A."/>
            <person name="Fischer W.W."/>
        </authorList>
    </citation>
    <scope>NUCLEOTIDE SEQUENCE [LARGE SCALE GENOMIC DNA]</scope>
    <source>
        <strain evidence="2 3">YMTK-2</strain>
    </source>
</reference>
<evidence type="ECO:0000259" key="1">
    <source>
        <dbReference type="PROSITE" id="PS50902"/>
    </source>
</evidence>
<protein>
    <recommendedName>
        <fullName evidence="1">Flavodoxin-like domain-containing protein</fullName>
    </recommendedName>
</protein>
<dbReference type="GO" id="GO:0070819">
    <property type="term" value="F:menaquinone-dependent protoporphyrinogen oxidase activity"/>
    <property type="evidence" value="ECO:0007669"/>
    <property type="project" value="TreeGrafter"/>
</dbReference>
<dbReference type="GO" id="GO:0006783">
    <property type="term" value="P:heme biosynthetic process"/>
    <property type="evidence" value="ECO:0007669"/>
    <property type="project" value="TreeGrafter"/>
</dbReference>
<dbReference type="Gene3D" id="3.40.50.360">
    <property type="match status" value="1"/>
</dbReference>
<accession>A0A0P6X2W4</accession>